<evidence type="ECO:0000313" key="8">
    <source>
        <dbReference type="EMBL" id="NBE50762.1"/>
    </source>
</evidence>
<evidence type="ECO:0000259" key="7">
    <source>
        <dbReference type="PROSITE" id="PS50850"/>
    </source>
</evidence>
<dbReference type="PROSITE" id="PS50850">
    <property type="entry name" value="MFS"/>
    <property type="match status" value="1"/>
</dbReference>
<evidence type="ECO:0000256" key="2">
    <source>
        <dbReference type="ARBA" id="ARBA00022475"/>
    </source>
</evidence>
<keyword evidence="5 6" id="KW-0472">Membrane</keyword>
<protein>
    <submittedName>
        <fullName evidence="8">MFS transporter</fullName>
    </submittedName>
</protein>
<comment type="subcellular location">
    <subcellularLocation>
        <location evidence="1">Cell membrane</location>
        <topology evidence="1">Multi-pass membrane protein</topology>
    </subcellularLocation>
</comment>
<dbReference type="RefSeq" id="WP_161694100.1">
    <property type="nucleotide sequence ID" value="NZ_JAAAHS010000019.1"/>
</dbReference>
<reference evidence="8" key="1">
    <citation type="submission" date="2020-01" db="EMBL/GenBank/DDBJ databases">
        <title>Whole-genome analyses of novel actinobacteria.</title>
        <authorList>
            <person name="Sahin N."/>
        </authorList>
    </citation>
    <scope>NUCLEOTIDE SEQUENCE</scope>
    <source>
        <strain evidence="8">YC537</strain>
    </source>
</reference>
<gene>
    <name evidence="8" type="ORF">GUY60_04815</name>
</gene>
<dbReference type="InterPro" id="IPR020846">
    <property type="entry name" value="MFS_dom"/>
</dbReference>
<feature type="transmembrane region" description="Helical" evidence="6">
    <location>
        <begin position="338"/>
        <end position="357"/>
    </location>
</feature>
<dbReference type="SUPFAM" id="SSF103473">
    <property type="entry name" value="MFS general substrate transporter"/>
    <property type="match status" value="1"/>
</dbReference>
<name>A0A964UPP8_9ACTN</name>
<dbReference type="InterPro" id="IPR005829">
    <property type="entry name" value="Sugar_transporter_CS"/>
</dbReference>
<evidence type="ECO:0000256" key="5">
    <source>
        <dbReference type="ARBA" id="ARBA00023136"/>
    </source>
</evidence>
<feature type="transmembrane region" description="Helical" evidence="6">
    <location>
        <begin position="166"/>
        <end position="185"/>
    </location>
</feature>
<feature type="transmembrane region" description="Helical" evidence="6">
    <location>
        <begin position="77"/>
        <end position="96"/>
    </location>
</feature>
<dbReference type="InterPro" id="IPR050189">
    <property type="entry name" value="MFS_Efflux_Transporters"/>
</dbReference>
<dbReference type="InterPro" id="IPR011701">
    <property type="entry name" value="MFS"/>
</dbReference>
<feature type="transmembrane region" description="Helical" evidence="6">
    <location>
        <begin position="244"/>
        <end position="263"/>
    </location>
</feature>
<feature type="transmembrane region" description="Helical" evidence="6">
    <location>
        <begin position="275"/>
        <end position="294"/>
    </location>
</feature>
<accession>A0A964UPP8</accession>
<dbReference type="AlphaFoldDB" id="A0A964UPP8"/>
<feature type="transmembrane region" description="Helical" evidence="6">
    <location>
        <begin position="135"/>
        <end position="154"/>
    </location>
</feature>
<feature type="transmembrane region" description="Helical" evidence="6">
    <location>
        <begin position="102"/>
        <end position="123"/>
    </location>
</feature>
<proteinExistence type="predicted"/>
<dbReference type="EMBL" id="JAAAHS010000019">
    <property type="protein sequence ID" value="NBE50762.1"/>
    <property type="molecule type" value="Genomic_DNA"/>
</dbReference>
<sequence>MRTRNGGAKARLVTAWLTQFVVGTDLFVVSPLMPRLEQHFSVSAGAVGMTLTAFSLAYLVTAPLLGRLADRVGRRRVLVVSLLLFSVANVATALAPNYPLLVVARVVAGVAAAGTGPTVYALASATAPANRRATHLALVGSGLLSALWAGAPLGDVLGRHLGWQSVFAVLAFSTVLLAVANWRVWREVPVPSSSAEAAVGQRRGAGRPRGGPVLVVITALWALAVYLLYTFLGTELTSRGDSTAVPLTLVAYGVGAVTGSMLGGRLADRLGPARLATGSLLAAAVVEALAAWVFHLDRAWLFALVVLFFALAAYATFPAQQRRLFDRYPQSAGALMGWNNSALFCGISVAGAVGAPLSDALTFSGTLLIAAGIAALAAVASGVAGARAVAGAGAVAS</sequence>
<evidence type="ECO:0000256" key="3">
    <source>
        <dbReference type="ARBA" id="ARBA00022692"/>
    </source>
</evidence>
<dbReference type="CDD" id="cd17324">
    <property type="entry name" value="MFS_NepI_like"/>
    <property type="match status" value="1"/>
</dbReference>
<dbReference type="PROSITE" id="PS00216">
    <property type="entry name" value="SUGAR_TRANSPORT_1"/>
    <property type="match status" value="1"/>
</dbReference>
<evidence type="ECO:0000313" key="9">
    <source>
        <dbReference type="Proteomes" id="UP000598297"/>
    </source>
</evidence>
<feature type="transmembrane region" description="Helical" evidence="6">
    <location>
        <begin position="300"/>
        <end position="317"/>
    </location>
</feature>
<keyword evidence="2" id="KW-1003">Cell membrane</keyword>
<keyword evidence="9" id="KW-1185">Reference proteome</keyword>
<dbReference type="Gene3D" id="1.20.1250.20">
    <property type="entry name" value="MFS general substrate transporter like domains"/>
    <property type="match status" value="1"/>
</dbReference>
<evidence type="ECO:0000256" key="4">
    <source>
        <dbReference type="ARBA" id="ARBA00022989"/>
    </source>
</evidence>
<feature type="transmembrane region" description="Helical" evidence="6">
    <location>
        <begin position="211"/>
        <end position="232"/>
    </location>
</feature>
<feature type="transmembrane region" description="Helical" evidence="6">
    <location>
        <begin position="363"/>
        <end position="384"/>
    </location>
</feature>
<dbReference type="OrthoDB" id="9814237at2"/>
<comment type="caution">
    <text evidence="8">The sequence shown here is derived from an EMBL/GenBank/DDBJ whole genome shotgun (WGS) entry which is preliminary data.</text>
</comment>
<dbReference type="PANTHER" id="PTHR43124:SF10">
    <property type="entry name" value="PURINE EFFLUX PUMP PBUE"/>
    <property type="match status" value="1"/>
</dbReference>
<feature type="transmembrane region" description="Helical" evidence="6">
    <location>
        <begin position="45"/>
        <end position="65"/>
    </location>
</feature>
<evidence type="ECO:0000256" key="6">
    <source>
        <dbReference type="SAM" id="Phobius"/>
    </source>
</evidence>
<organism evidence="8 9">
    <name type="scientific">Streptomyces boluensis</name>
    <dbReference type="NCBI Taxonomy" id="1775135"/>
    <lineage>
        <taxon>Bacteria</taxon>
        <taxon>Bacillati</taxon>
        <taxon>Actinomycetota</taxon>
        <taxon>Actinomycetes</taxon>
        <taxon>Kitasatosporales</taxon>
        <taxon>Streptomycetaceae</taxon>
        <taxon>Streptomyces</taxon>
    </lineage>
</organism>
<dbReference type="Proteomes" id="UP000598297">
    <property type="component" value="Unassembled WGS sequence"/>
</dbReference>
<feature type="transmembrane region" description="Helical" evidence="6">
    <location>
        <begin position="12"/>
        <end position="33"/>
    </location>
</feature>
<dbReference type="Pfam" id="PF07690">
    <property type="entry name" value="MFS_1"/>
    <property type="match status" value="1"/>
</dbReference>
<dbReference type="GO" id="GO:0022857">
    <property type="term" value="F:transmembrane transporter activity"/>
    <property type="evidence" value="ECO:0007669"/>
    <property type="project" value="InterPro"/>
</dbReference>
<dbReference type="GO" id="GO:0005886">
    <property type="term" value="C:plasma membrane"/>
    <property type="evidence" value="ECO:0007669"/>
    <property type="project" value="UniProtKB-SubCell"/>
</dbReference>
<keyword evidence="4 6" id="KW-1133">Transmembrane helix</keyword>
<keyword evidence="3 6" id="KW-0812">Transmembrane</keyword>
<evidence type="ECO:0000256" key="1">
    <source>
        <dbReference type="ARBA" id="ARBA00004651"/>
    </source>
</evidence>
<dbReference type="PANTHER" id="PTHR43124">
    <property type="entry name" value="PURINE EFFLUX PUMP PBUE"/>
    <property type="match status" value="1"/>
</dbReference>
<dbReference type="InterPro" id="IPR036259">
    <property type="entry name" value="MFS_trans_sf"/>
</dbReference>
<feature type="domain" description="Major facilitator superfamily (MFS) profile" evidence="7">
    <location>
        <begin position="11"/>
        <end position="389"/>
    </location>
</feature>